<protein>
    <submittedName>
        <fullName evidence="2">Uncharacterized protein</fullName>
    </submittedName>
</protein>
<evidence type="ECO:0000313" key="3">
    <source>
        <dbReference type="Proteomes" id="UP001210231"/>
    </source>
</evidence>
<name>A0ABT4UGT0_9BACT</name>
<gene>
    <name evidence="2" type="ORF">O3P16_04460</name>
</gene>
<dbReference type="EMBL" id="JAQGEF010000004">
    <property type="protein sequence ID" value="MDA3614046.1"/>
    <property type="molecule type" value="Genomic_DNA"/>
</dbReference>
<sequence length="209" mass="22892">MKKMILSLLLISSITLNAQNEKYTQIMGSTLKAFDEAKTSAELTALAAKFERIGDAEKTEWLPYYYAAMIKARLSMMEAANKDQTADEATVIIGKAEALSSNNSEIYCVKSMIATAKMLVDPMNRWQQYGAESAKNLAAAKAADTTNPRPYVLEANALKNTPENFGGGCKTAKPIAEKAIALFTNSQPVNSLYPDWGKEMVESIIKDCK</sequence>
<accession>A0ABT4UGT0</accession>
<dbReference type="Proteomes" id="UP001210231">
    <property type="component" value="Unassembled WGS sequence"/>
</dbReference>
<reference evidence="2 3" key="1">
    <citation type="submission" date="2022-12" db="EMBL/GenBank/DDBJ databases">
        <title>Chitinophagaceae gen. sp. nov., a new member of the family Chitinophagaceae, isolated from soil in a chemical factory.</title>
        <authorList>
            <person name="Ke Z."/>
        </authorList>
    </citation>
    <scope>NUCLEOTIDE SEQUENCE [LARGE SCALE GENOMIC DNA]</scope>
    <source>
        <strain evidence="2 3">LY-5</strain>
    </source>
</reference>
<keyword evidence="1" id="KW-0732">Signal</keyword>
<feature type="chain" id="PRO_5045957689" evidence="1">
    <location>
        <begin position="19"/>
        <end position="209"/>
    </location>
</feature>
<proteinExistence type="predicted"/>
<dbReference type="RefSeq" id="WP_407030375.1">
    <property type="nucleotide sequence ID" value="NZ_JAQGEF010000004.1"/>
</dbReference>
<feature type="signal peptide" evidence="1">
    <location>
        <begin position="1"/>
        <end position="18"/>
    </location>
</feature>
<organism evidence="2 3">
    <name type="scientific">Polluticaenibacter yanchengensis</name>
    <dbReference type="NCBI Taxonomy" id="3014562"/>
    <lineage>
        <taxon>Bacteria</taxon>
        <taxon>Pseudomonadati</taxon>
        <taxon>Bacteroidota</taxon>
        <taxon>Chitinophagia</taxon>
        <taxon>Chitinophagales</taxon>
        <taxon>Chitinophagaceae</taxon>
        <taxon>Polluticaenibacter</taxon>
    </lineage>
</organism>
<evidence type="ECO:0000256" key="1">
    <source>
        <dbReference type="SAM" id="SignalP"/>
    </source>
</evidence>
<keyword evidence="3" id="KW-1185">Reference proteome</keyword>
<comment type="caution">
    <text evidence="2">The sequence shown here is derived from an EMBL/GenBank/DDBJ whole genome shotgun (WGS) entry which is preliminary data.</text>
</comment>
<evidence type="ECO:0000313" key="2">
    <source>
        <dbReference type="EMBL" id="MDA3614046.1"/>
    </source>
</evidence>